<evidence type="ECO:0000259" key="1">
    <source>
        <dbReference type="Pfam" id="PF12323"/>
    </source>
</evidence>
<dbReference type="InterPro" id="IPR021027">
    <property type="entry name" value="Transposase_put_HTH"/>
</dbReference>
<comment type="caution">
    <text evidence="2">The sequence shown here is derived from an EMBL/GenBank/DDBJ whole genome shotgun (WGS) entry which is preliminary data.</text>
</comment>
<dbReference type="Pfam" id="PF12323">
    <property type="entry name" value="HTH_OrfB_IS605"/>
    <property type="match status" value="1"/>
</dbReference>
<gene>
    <name evidence="2" type="ORF">Aca07nite_62970</name>
</gene>
<protein>
    <recommendedName>
        <fullName evidence="1">Transposase putative helix-turn-helix domain-containing protein</fullName>
    </recommendedName>
</protein>
<reference evidence="2" key="1">
    <citation type="submission" date="2021-01" db="EMBL/GenBank/DDBJ databases">
        <title>Whole genome shotgun sequence of Actinoplanes capillaceus NBRC 16408.</title>
        <authorList>
            <person name="Komaki H."/>
            <person name="Tamura T."/>
        </authorList>
    </citation>
    <scope>NUCLEOTIDE SEQUENCE [LARGE SCALE GENOMIC DNA]</scope>
    <source>
        <strain evidence="2">NBRC 16408</strain>
    </source>
</reference>
<dbReference type="EMBL" id="BOMF01000113">
    <property type="protein sequence ID" value="GID49022.1"/>
    <property type="molecule type" value="Genomic_DNA"/>
</dbReference>
<feature type="domain" description="Transposase putative helix-turn-helix" evidence="1">
    <location>
        <begin position="1"/>
        <end position="45"/>
    </location>
</feature>
<sequence length="68" mass="7822">MQLRFRFRVYPDAAQCTALARAFGCARVVFNDGLRLRRQAREAGEEYISDGDLSRRVITEAKQTDQRA</sequence>
<name>A0ABQ3WS35_9ACTN</name>
<organism evidence="2">
    <name type="scientific">Actinoplanes campanulatus</name>
    <dbReference type="NCBI Taxonomy" id="113559"/>
    <lineage>
        <taxon>Bacteria</taxon>
        <taxon>Bacillati</taxon>
        <taxon>Actinomycetota</taxon>
        <taxon>Actinomycetes</taxon>
        <taxon>Micromonosporales</taxon>
        <taxon>Micromonosporaceae</taxon>
        <taxon>Actinoplanes</taxon>
    </lineage>
</organism>
<evidence type="ECO:0000313" key="2">
    <source>
        <dbReference type="EMBL" id="GID49022.1"/>
    </source>
</evidence>
<accession>A0ABQ3WS35</accession>
<dbReference type="RefSeq" id="WP_204299156.1">
    <property type="nucleotide sequence ID" value="NZ_BAAAGQ010000013.1"/>
</dbReference>
<proteinExistence type="predicted"/>